<accession>A0AAV1X5E4</accession>
<dbReference type="Proteomes" id="UP001497480">
    <property type="component" value="Unassembled WGS sequence"/>
</dbReference>
<feature type="compositionally biased region" description="Basic and acidic residues" evidence="1">
    <location>
        <begin position="165"/>
        <end position="181"/>
    </location>
</feature>
<proteinExistence type="predicted"/>
<feature type="compositionally biased region" description="Polar residues" evidence="1">
    <location>
        <begin position="62"/>
        <end position="74"/>
    </location>
</feature>
<dbReference type="EMBL" id="CAXHTB010000012">
    <property type="protein sequence ID" value="CAL0316855.1"/>
    <property type="molecule type" value="Genomic_DNA"/>
</dbReference>
<feature type="compositionally biased region" description="Basic and acidic residues" evidence="1">
    <location>
        <begin position="22"/>
        <end position="43"/>
    </location>
</feature>
<reference evidence="2 3" key="1">
    <citation type="submission" date="2024-03" db="EMBL/GenBank/DDBJ databases">
        <authorList>
            <person name="Martinez-Hernandez J."/>
        </authorList>
    </citation>
    <scope>NUCLEOTIDE SEQUENCE [LARGE SCALE GENOMIC DNA]</scope>
</reference>
<evidence type="ECO:0000313" key="3">
    <source>
        <dbReference type="Proteomes" id="UP001497480"/>
    </source>
</evidence>
<gene>
    <name evidence="2" type="ORF">LLUT_LOCUS17915</name>
</gene>
<protein>
    <submittedName>
        <fullName evidence="2">Uncharacterized protein</fullName>
    </submittedName>
</protein>
<feature type="region of interest" description="Disordered" evidence="1">
    <location>
        <begin position="1"/>
        <end position="181"/>
    </location>
</feature>
<dbReference type="AlphaFoldDB" id="A0AAV1X5E4"/>
<comment type="caution">
    <text evidence="2">The sequence shown here is derived from an EMBL/GenBank/DDBJ whole genome shotgun (WGS) entry which is preliminary data.</text>
</comment>
<feature type="compositionally biased region" description="Polar residues" evidence="1">
    <location>
        <begin position="94"/>
        <end position="103"/>
    </location>
</feature>
<evidence type="ECO:0000313" key="2">
    <source>
        <dbReference type="EMBL" id="CAL0316855.1"/>
    </source>
</evidence>
<name>A0AAV1X5E4_LUPLU</name>
<feature type="compositionally biased region" description="Basic and acidic residues" evidence="1">
    <location>
        <begin position="130"/>
        <end position="140"/>
    </location>
</feature>
<sequence>MNEFKSSPEFASAPLNLNGEHQNIRQDRIQDDSVKWVSEDSKRSSRHVTSRGLSELPKGPRRSSNNMTDSPTNEKSNKSRQSRKTSKLKDSSDESNPSRQIMQMDTFLGDGSPARDLPDIPKKSRRKKSKDIPNSDESSKLRSKGQSMEPESPSEAIPKSRNKQRSLEENEPFERGVSEIS</sequence>
<evidence type="ECO:0000256" key="1">
    <source>
        <dbReference type="SAM" id="MobiDB-lite"/>
    </source>
</evidence>
<keyword evidence="3" id="KW-1185">Reference proteome</keyword>
<organism evidence="2 3">
    <name type="scientific">Lupinus luteus</name>
    <name type="common">European yellow lupine</name>
    <dbReference type="NCBI Taxonomy" id="3873"/>
    <lineage>
        <taxon>Eukaryota</taxon>
        <taxon>Viridiplantae</taxon>
        <taxon>Streptophyta</taxon>
        <taxon>Embryophyta</taxon>
        <taxon>Tracheophyta</taxon>
        <taxon>Spermatophyta</taxon>
        <taxon>Magnoliopsida</taxon>
        <taxon>eudicotyledons</taxon>
        <taxon>Gunneridae</taxon>
        <taxon>Pentapetalae</taxon>
        <taxon>rosids</taxon>
        <taxon>fabids</taxon>
        <taxon>Fabales</taxon>
        <taxon>Fabaceae</taxon>
        <taxon>Papilionoideae</taxon>
        <taxon>50 kb inversion clade</taxon>
        <taxon>genistoids sensu lato</taxon>
        <taxon>core genistoids</taxon>
        <taxon>Genisteae</taxon>
        <taxon>Lupinus</taxon>
    </lineage>
</organism>